<reference evidence="2 3" key="2">
    <citation type="submission" date="2016-12" db="EMBL/GenBank/DDBJ databases">
        <title>Draft Genome Sequence of Cystobacter ferrugineus Strain Cbfe23.</title>
        <authorList>
            <person name="Akbar S."/>
            <person name="Dowd S.E."/>
            <person name="Stevens D.C."/>
        </authorList>
    </citation>
    <scope>NUCLEOTIDE SEQUENCE [LARGE SCALE GENOMIC DNA]</scope>
    <source>
        <strain evidence="2 3">Cbfe23</strain>
    </source>
</reference>
<protein>
    <recommendedName>
        <fullName evidence="4">Carboxypeptidase regulatory-like domain-containing protein</fullName>
    </recommendedName>
</protein>
<feature type="compositionally biased region" description="Basic and acidic residues" evidence="1">
    <location>
        <begin position="40"/>
        <end position="57"/>
    </location>
</feature>
<dbReference type="InterPro" id="IPR013784">
    <property type="entry name" value="Carb-bd-like_fold"/>
</dbReference>
<feature type="region of interest" description="Disordered" evidence="1">
    <location>
        <begin position="543"/>
        <end position="573"/>
    </location>
</feature>
<dbReference type="AlphaFoldDB" id="A0A1L9AVV0"/>
<evidence type="ECO:0000256" key="1">
    <source>
        <dbReference type="SAM" id="MobiDB-lite"/>
    </source>
</evidence>
<dbReference type="OrthoDB" id="5491003at2"/>
<accession>A0A1L9AVV0</accession>
<feature type="compositionally biased region" description="Polar residues" evidence="1">
    <location>
        <begin position="561"/>
        <end position="573"/>
    </location>
</feature>
<evidence type="ECO:0000313" key="2">
    <source>
        <dbReference type="EMBL" id="OJH34130.1"/>
    </source>
</evidence>
<sequence length="896" mass="94067">MRGLTRVAVVLMGVLLLLWLGLRGSGDLTAGDVSSPGGEPRSRAGLELQPERPEDVGARGGADAGSTPPLAEAPTEEEGVLEVEVLAGERPVPGANVRLYWRGARDPILDEVAWRLASTGTTDAQGRARLASRPGGYLVAVHAEGHAPLRRQVQRPYGEERTRVRLVLERGHSLTGRTVVAGTNEPLPLVELVLTAHADPPDIRIRPDAPPEERVYATSNERGDFRVEGLSSGVYLLEARAPGHARQVLRRVEIPAPAPLTVALQAAGVIEGFVVDAQERPVANAEVEVRGPTPQSVTTGEGGGFSVEVGSGSHLLSARHGAEAGAVDKSLFVRAGQTVRDVRIRLGPGAVLEGRVVARATGTAVAGASVSVIPSSHFVSVGPVGSTGDAGRTVTDPTGHFALKGLTAGGYNLVVDAPGYSRLTRRGVMVAAGERFPLELQLEGTGTVEGHVRDSAGAPLQGVRVGGGLRWAGGWGSAAAEALTDAQGYYRLGGLSLGRMNLTANWEGAALGATQIVDVKEEETARVDFTLERTGILEGVVRTERGSPPSEPVTVSVHPSAPSSSMVGQSARGSLDSTGRFRMALPPGSYRVMLLSDSRRLGGNPPVQSVEIEAGRTVQLELGWREESSEALRIKGLVLEPDGAPSPFARVMISAEVFLNGGGMSTFTDEEGRFVFSHEPRGQPKAGLLKVTARNGGRSGETRQAIKEGEQEVVVTLRPGASVRGRVVRADGQPVRGFTVGLQLPPQVFFPGSLTHEFPGERFELSDVPTEPVTLVVRTVDGATGKALLTPVVGTTAEVEVSVAPGISVRGRVVDAATNAPLAGAFVRLKEQEEYFFKTAVDGRFSLKDLSPGEGTLEIRAPLDGVGERQVKLVRGQTLDVGDVPVRQTPGNGAPR</sequence>
<dbReference type="Pfam" id="PF13620">
    <property type="entry name" value="CarboxypepD_reg"/>
    <property type="match status" value="5"/>
</dbReference>
<organism evidence="2 3">
    <name type="scientific">Cystobacter ferrugineus</name>
    <dbReference type="NCBI Taxonomy" id="83449"/>
    <lineage>
        <taxon>Bacteria</taxon>
        <taxon>Pseudomonadati</taxon>
        <taxon>Myxococcota</taxon>
        <taxon>Myxococcia</taxon>
        <taxon>Myxococcales</taxon>
        <taxon>Cystobacterineae</taxon>
        <taxon>Archangiaceae</taxon>
        <taxon>Cystobacter</taxon>
    </lineage>
</organism>
<name>A0A1L9AVV0_9BACT</name>
<keyword evidence="3" id="KW-1185">Reference proteome</keyword>
<evidence type="ECO:0000313" key="3">
    <source>
        <dbReference type="Proteomes" id="UP000182229"/>
    </source>
</evidence>
<dbReference type="InterPro" id="IPR008969">
    <property type="entry name" value="CarboxyPept-like_regulatory"/>
</dbReference>
<dbReference type="GO" id="GO:0030246">
    <property type="term" value="F:carbohydrate binding"/>
    <property type="evidence" value="ECO:0007669"/>
    <property type="project" value="InterPro"/>
</dbReference>
<reference evidence="3" key="1">
    <citation type="submission" date="2016-11" db="EMBL/GenBank/DDBJ databases">
        <authorList>
            <person name="Shukria A."/>
            <person name="Stevens D.C."/>
        </authorList>
    </citation>
    <scope>NUCLEOTIDE SEQUENCE [LARGE SCALE GENOMIC DNA]</scope>
    <source>
        <strain evidence="3">Cbfe23</strain>
    </source>
</reference>
<dbReference type="EMBL" id="MPIN01000022">
    <property type="protein sequence ID" value="OJH34130.1"/>
    <property type="molecule type" value="Genomic_DNA"/>
</dbReference>
<dbReference type="SUPFAM" id="SSF49464">
    <property type="entry name" value="Carboxypeptidase regulatory domain-like"/>
    <property type="match status" value="5"/>
</dbReference>
<dbReference type="Proteomes" id="UP000182229">
    <property type="component" value="Unassembled WGS sequence"/>
</dbReference>
<proteinExistence type="predicted"/>
<dbReference type="Gene3D" id="2.60.40.1120">
    <property type="entry name" value="Carboxypeptidase-like, regulatory domain"/>
    <property type="match status" value="4"/>
</dbReference>
<comment type="caution">
    <text evidence="2">The sequence shown here is derived from an EMBL/GenBank/DDBJ whole genome shotgun (WGS) entry which is preliminary data.</text>
</comment>
<gene>
    <name evidence="2" type="ORF">BON30_45035</name>
</gene>
<dbReference type="STRING" id="83449.BON30_45035"/>
<evidence type="ECO:0008006" key="4">
    <source>
        <dbReference type="Google" id="ProtNLM"/>
    </source>
</evidence>
<feature type="region of interest" description="Disordered" evidence="1">
    <location>
        <begin position="29"/>
        <end position="79"/>
    </location>
</feature>
<dbReference type="SUPFAM" id="SSF49452">
    <property type="entry name" value="Starch-binding domain-like"/>
    <property type="match status" value="2"/>
</dbReference>